<evidence type="ECO:0000256" key="1">
    <source>
        <dbReference type="ARBA" id="ARBA00004141"/>
    </source>
</evidence>
<sequence>MLTLAQYIIAATIGSAIGGPMSDWAVGRITKRNGGYFVPESRLWCLIPPFIFGPVGLMMWGDGLGKHLPPMVAIAGSAISYGVLCAVPATAMTYIVDSYRPLACETMTILTAFKNAFAFAFGLSFAVFPWLAKDGFVKVSSFGLL</sequence>
<dbReference type="OrthoDB" id="268400at2759"/>
<evidence type="ECO:0000313" key="7">
    <source>
        <dbReference type="Proteomes" id="UP000800235"/>
    </source>
</evidence>
<dbReference type="GO" id="GO:0022857">
    <property type="term" value="F:transmembrane transporter activity"/>
    <property type="evidence" value="ECO:0007669"/>
    <property type="project" value="TreeGrafter"/>
</dbReference>
<dbReference type="GO" id="GO:0005886">
    <property type="term" value="C:plasma membrane"/>
    <property type="evidence" value="ECO:0007669"/>
    <property type="project" value="TreeGrafter"/>
</dbReference>
<keyword evidence="2 5" id="KW-0812">Transmembrane</keyword>
<dbReference type="PANTHER" id="PTHR23502:SF34">
    <property type="entry name" value="PROTEIN HOL1"/>
    <property type="match status" value="1"/>
</dbReference>
<evidence type="ECO:0000256" key="2">
    <source>
        <dbReference type="ARBA" id="ARBA00022692"/>
    </source>
</evidence>
<accession>A0A9P4NMJ0</accession>
<feature type="transmembrane region" description="Helical" evidence="5">
    <location>
        <begin position="116"/>
        <end position="132"/>
    </location>
</feature>
<evidence type="ECO:0000313" key="6">
    <source>
        <dbReference type="EMBL" id="KAF2428302.1"/>
    </source>
</evidence>
<keyword evidence="7" id="KW-1185">Reference proteome</keyword>
<reference evidence="6" key="1">
    <citation type="journal article" date="2020" name="Stud. Mycol.">
        <title>101 Dothideomycetes genomes: a test case for predicting lifestyles and emergence of pathogens.</title>
        <authorList>
            <person name="Haridas S."/>
            <person name="Albert R."/>
            <person name="Binder M."/>
            <person name="Bloem J."/>
            <person name="Labutti K."/>
            <person name="Salamov A."/>
            <person name="Andreopoulos B."/>
            <person name="Baker S."/>
            <person name="Barry K."/>
            <person name="Bills G."/>
            <person name="Bluhm B."/>
            <person name="Cannon C."/>
            <person name="Castanera R."/>
            <person name="Culley D."/>
            <person name="Daum C."/>
            <person name="Ezra D."/>
            <person name="Gonzalez J."/>
            <person name="Henrissat B."/>
            <person name="Kuo A."/>
            <person name="Liang C."/>
            <person name="Lipzen A."/>
            <person name="Lutzoni F."/>
            <person name="Magnuson J."/>
            <person name="Mondo S."/>
            <person name="Nolan M."/>
            <person name="Ohm R."/>
            <person name="Pangilinan J."/>
            <person name="Park H.-J."/>
            <person name="Ramirez L."/>
            <person name="Alfaro M."/>
            <person name="Sun H."/>
            <person name="Tritt A."/>
            <person name="Yoshinaga Y."/>
            <person name="Zwiers L.-H."/>
            <person name="Turgeon B."/>
            <person name="Goodwin S."/>
            <person name="Spatafora J."/>
            <person name="Crous P."/>
            <person name="Grigoriev I."/>
        </authorList>
    </citation>
    <scope>NUCLEOTIDE SEQUENCE</scope>
    <source>
        <strain evidence="6">CBS 130266</strain>
    </source>
</reference>
<feature type="transmembrane region" description="Helical" evidence="5">
    <location>
        <begin position="42"/>
        <end position="60"/>
    </location>
</feature>
<keyword evidence="3 5" id="KW-1133">Transmembrane helix</keyword>
<dbReference type="PANTHER" id="PTHR23502">
    <property type="entry name" value="MAJOR FACILITATOR SUPERFAMILY"/>
    <property type="match status" value="1"/>
</dbReference>
<name>A0A9P4NMJ0_9PEZI</name>
<dbReference type="EMBL" id="MU007055">
    <property type="protein sequence ID" value="KAF2428302.1"/>
    <property type="molecule type" value="Genomic_DNA"/>
</dbReference>
<comment type="caution">
    <text evidence="6">The sequence shown here is derived from an EMBL/GenBank/DDBJ whole genome shotgun (WGS) entry which is preliminary data.</text>
</comment>
<organism evidence="6 7">
    <name type="scientific">Tothia fuscella</name>
    <dbReference type="NCBI Taxonomy" id="1048955"/>
    <lineage>
        <taxon>Eukaryota</taxon>
        <taxon>Fungi</taxon>
        <taxon>Dikarya</taxon>
        <taxon>Ascomycota</taxon>
        <taxon>Pezizomycotina</taxon>
        <taxon>Dothideomycetes</taxon>
        <taxon>Pleosporomycetidae</taxon>
        <taxon>Venturiales</taxon>
        <taxon>Cylindrosympodiaceae</taxon>
        <taxon>Tothia</taxon>
    </lineage>
</organism>
<dbReference type="Proteomes" id="UP000800235">
    <property type="component" value="Unassembled WGS sequence"/>
</dbReference>
<protein>
    <submittedName>
        <fullName evidence="6">Uncharacterized protein</fullName>
    </submittedName>
</protein>
<evidence type="ECO:0000256" key="5">
    <source>
        <dbReference type="SAM" id="Phobius"/>
    </source>
</evidence>
<dbReference type="AlphaFoldDB" id="A0A9P4NMJ0"/>
<gene>
    <name evidence="6" type="ORF">EJ08DRAFT_326199</name>
</gene>
<keyword evidence="4 5" id="KW-0472">Membrane</keyword>
<comment type="subcellular location">
    <subcellularLocation>
        <location evidence="1">Membrane</location>
        <topology evidence="1">Multi-pass membrane protein</topology>
    </subcellularLocation>
</comment>
<feature type="transmembrane region" description="Helical" evidence="5">
    <location>
        <begin position="72"/>
        <end position="96"/>
    </location>
</feature>
<proteinExistence type="predicted"/>
<evidence type="ECO:0000256" key="4">
    <source>
        <dbReference type="ARBA" id="ARBA00023136"/>
    </source>
</evidence>
<evidence type="ECO:0000256" key="3">
    <source>
        <dbReference type="ARBA" id="ARBA00022989"/>
    </source>
</evidence>